<reference evidence="2" key="1">
    <citation type="journal article" date="2021" name="Sci. Rep.">
        <title>Diploid genomic architecture of Nitzschia inconspicua, an elite biomass production diatom.</title>
        <authorList>
            <person name="Oliver A."/>
            <person name="Podell S."/>
            <person name="Pinowska A."/>
            <person name="Traller J.C."/>
            <person name="Smith S.R."/>
            <person name="McClure R."/>
            <person name="Beliaev A."/>
            <person name="Bohutskyi P."/>
            <person name="Hill E.A."/>
            <person name="Rabines A."/>
            <person name="Zheng H."/>
            <person name="Allen L.Z."/>
            <person name="Kuo A."/>
            <person name="Grigoriev I.V."/>
            <person name="Allen A.E."/>
            <person name="Hazlebeck D."/>
            <person name="Allen E.E."/>
        </authorList>
    </citation>
    <scope>NUCLEOTIDE SEQUENCE</scope>
    <source>
        <strain evidence="2">Hildebrandi</strain>
    </source>
</reference>
<feature type="transmembrane region" description="Helical" evidence="1">
    <location>
        <begin position="52"/>
        <end position="70"/>
    </location>
</feature>
<dbReference type="AlphaFoldDB" id="A0A9K3PWW9"/>
<accession>A0A9K3PWW9</accession>
<keyword evidence="1" id="KW-1133">Transmembrane helix</keyword>
<keyword evidence="1" id="KW-0472">Membrane</keyword>
<gene>
    <name evidence="2" type="ORF">IV203_026073</name>
</gene>
<dbReference type="EMBL" id="JAGRRH010000010">
    <property type="protein sequence ID" value="KAG7362713.1"/>
    <property type="molecule type" value="Genomic_DNA"/>
</dbReference>
<feature type="transmembrane region" description="Helical" evidence="1">
    <location>
        <begin position="172"/>
        <end position="189"/>
    </location>
</feature>
<feature type="transmembrane region" description="Helical" evidence="1">
    <location>
        <begin position="82"/>
        <end position="102"/>
    </location>
</feature>
<organism evidence="2 3">
    <name type="scientific">Nitzschia inconspicua</name>
    <dbReference type="NCBI Taxonomy" id="303405"/>
    <lineage>
        <taxon>Eukaryota</taxon>
        <taxon>Sar</taxon>
        <taxon>Stramenopiles</taxon>
        <taxon>Ochrophyta</taxon>
        <taxon>Bacillariophyta</taxon>
        <taxon>Bacillariophyceae</taxon>
        <taxon>Bacillariophycidae</taxon>
        <taxon>Bacillariales</taxon>
        <taxon>Bacillariaceae</taxon>
        <taxon>Nitzschia</taxon>
    </lineage>
</organism>
<evidence type="ECO:0000313" key="3">
    <source>
        <dbReference type="Proteomes" id="UP000693970"/>
    </source>
</evidence>
<evidence type="ECO:0000256" key="1">
    <source>
        <dbReference type="SAM" id="Phobius"/>
    </source>
</evidence>
<keyword evidence="3" id="KW-1185">Reference proteome</keyword>
<comment type="caution">
    <text evidence="2">The sequence shown here is derived from an EMBL/GenBank/DDBJ whole genome shotgun (WGS) entry which is preliminary data.</text>
</comment>
<keyword evidence="1" id="KW-0812">Transmembrane</keyword>
<reference evidence="2" key="2">
    <citation type="submission" date="2021-04" db="EMBL/GenBank/DDBJ databases">
        <authorList>
            <person name="Podell S."/>
        </authorList>
    </citation>
    <scope>NUCLEOTIDE SEQUENCE</scope>
    <source>
        <strain evidence="2">Hildebrandi</strain>
    </source>
</reference>
<dbReference type="OrthoDB" id="52497at2759"/>
<name>A0A9K3PWW9_9STRA</name>
<dbReference type="Proteomes" id="UP000693970">
    <property type="component" value="Unassembled WGS sequence"/>
</dbReference>
<feature type="transmembrane region" description="Helical" evidence="1">
    <location>
        <begin position="134"/>
        <end position="152"/>
    </location>
</feature>
<proteinExistence type="predicted"/>
<evidence type="ECO:0000313" key="2">
    <source>
        <dbReference type="EMBL" id="KAG7362713.1"/>
    </source>
</evidence>
<protein>
    <submittedName>
        <fullName evidence="2">Uncharacterized protein</fullName>
    </submittedName>
</protein>
<sequence>MKVNPALLHKLEENKKILSTSMDGPSVSFAPNDLLKFNNNLFLLYHVMGSGYDYLTPIGCIIGGLALPMIPKFKDLTRLQAAGTGAIYAGGAGMGLGFLALMNARSKKEPKFPFDEAGMQNRVDGLTNNYRVRCMDLGVWLGVIAAGATLAYKRDPTMLGLSSGTFGRVQAVGLGSATASVLTNVYIAATK</sequence>